<dbReference type="Gene3D" id="3.80.10.10">
    <property type="entry name" value="Ribonuclease Inhibitor"/>
    <property type="match status" value="1"/>
</dbReference>
<evidence type="ECO:0000313" key="3">
    <source>
        <dbReference type="EMBL" id="CAC5403611.1"/>
    </source>
</evidence>
<dbReference type="PANTHER" id="PTHR48051:SF46">
    <property type="entry name" value="LEUCINE RICH REPEAT-CONTAINING DOMAIN PROTEIN"/>
    <property type="match status" value="1"/>
</dbReference>
<reference evidence="3 4" key="1">
    <citation type="submission" date="2020-06" db="EMBL/GenBank/DDBJ databases">
        <authorList>
            <person name="Li R."/>
            <person name="Bekaert M."/>
        </authorList>
    </citation>
    <scope>NUCLEOTIDE SEQUENCE [LARGE SCALE GENOMIC DNA]</scope>
    <source>
        <strain evidence="4">wild</strain>
    </source>
</reference>
<dbReference type="EMBL" id="CACVKT020006797">
    <property type="protein sequence ID" value="CAC5403611.1"/>
    <property type="molecule type" value="Genomic_DNA"/>
</dbReference>
<sequence length="378" mass="44040">MTDIYHGFELLLFKKFSCHPEVWYGLRKQIQDKLEKSSDDIIDINDIVQKVPQELWYLSVCLHRQPKRLIQLCKHDSKQQHRLPIDNLLTTYVELYKITEFHLDSIFKFREDRTLPKELFRCYNMRILSLKYNCLEAIPPDIGRLRKLQYLALTNNRLQIHSLPYTLAFCSKLKTILLDNNQLDALPGFLLEMSGIETVHRHGNHNYFKSTFMWYHTDVDFRIIPTSGTNVLPSTSPDMLQFLAAKTIIGTRKDFFNDPDVAGILKDYIADIYSLFNVCSHCNGVTRTYLKGYKVITFKNPYLGNTCVPFMHWTCSLECAKALEVPARQEQIKAAYMLDSMYEQYIVDCQRQFGSRHQPGLTCPCVSSEDNTNSCTIL</sequence>
<dbReference type="SUPFAM" id="SSF52058">
    <property type="entry name" value="L domain-like"/>
    <property type="match status" value="1"/>
</dbReference>
<keyword evidence="2" id="KW-0677">Repeat</keyword>
<evidence type="ECO:0000256" key="1">
    <source>
        <dbReference type="ARBA" id="ARBA00022614"/>
    </source>
</evidence>
<name>A0A6J8D7I0_MYTCO</name>
<organism evidence="3 4">
    <name type="scientific">Mytilus coruscus</name>
    <name type="common">Sea mussel</name>
    <dbReference type="NCBI Taxonomy" id="42192"/>
    <lineage>
        <taxon>Eukaryota</taxon>
        <taxon>Metazoa</taxon>
        <taxon>Spiralia</taxon>
        <taxon>Lophotrochozoa</taxon>
        <taxon>Mollusca</taxon>
        <taxon>Bivalvia</taxon>
        <taxon>Autobranchia</taxon>
        <taxon>Pteriomorphia</taxon>
        <taxon>Mytilida</taxon>
        <taxon>Mytiloidea</taxon>
        <taxon>Mytilidae</taxon>
        <taxon>Mytilinae</taxon>
        <taxon>Mytilus</taxon>
    </lineage>
</organism>
<dbReference type="Proteomes" id="UP000507470">
    <property type="component" value="Unassembled WGS sequence"/>
</dbReference>
<gene>
    <name evidence="3" type="ORF">MCOR_37488</name>
</gene>
<protein>
    <submittedName>
        <fullName evidence="3">Uncharacterized protein</fullName>
    </submittedName>
</protein>
<dbReference type="PANTHER" id="PTHR48051">
    <property type="match status" value="1"/>
</dbReference>
<dbReference type="InterPro" id="IPR050216">
    <property type="entry name" value="LRR_domain-containing"/>
</dbReference>
<evidence type="ECO:0000313" key="4">
    <source>
        <dbReference type="Proteomes" id="UP000507470"/>
    </source>
</evidence>
<accession>A0A6J8D7I0</accession>
<dbReference type="GO" id="GO:0005737">
    <property type="term" value="C:cytoplasm"/>
    <property type="evidence" value="ECO:0007669"/>
    <property type="project" value="TreeGrafter"/>
</dbReference>
<keyword evidence="1" id="KW-0433">Leucine-rich repeat</keyword>
<dbReference type="InterPro" id="IPR032675">
    <property type="entry name" value="LRR_dom_sf"/>
</dbReference>
<proteinExistence type="predicted"/>
<evidence type="ECO:0000256" key="2">
    <source>
        <dbReference type="ARBA" id="ARBA00022737"/>
    </source>
</evidence>
<dbReference type="OrthoDB" id="17912at2759"/>
<keyword evidence="4" id="KW-1185">Reference proteome</keyword>
<dbReference type="AlphaFoldDB" id="A0A6J8D7I0"/>